<reference evidence="2" key="1">
    <citation type="journal article" date="2019" name="Int. J. Syst. Evol. Microbiol.">
        <title>The Global Catalogue of Microorganisms (GCM) 10K type strain sequencing project: providing services to taxonomists for standard genome sequencing and annotation.</title>
        <authorList>
            <consortium name="The Broad Institute Genomics Platform"/>
            <consortium name="The Broad Institute Genome Sequencing Center for Infectious Disease"/>
            <person name="Wu L."/>
            <person name="Ma J."/>
        </authorList>
    </citation>
    <scope>NUCLEOTIDE SEQUENCE [LARGE SCALE GENOMIC DNA]</scope>
    <source>
        <strain evidence="2">KCTC 52232</strain>
    </source>
</reference>
<evidence type="ECO:0000313" key="2">
    <source>
        <dbReference type="Proteomes" id="UP001597601"/>
    </source>
</evidence>
<gene>
    <name evidence="1" type="ORF">ACFSYC_01060</name>
</gene>
<evidence type="ECO:0000313" key="1">
    <source>
        <dbReference type="EMBL" id="MFD2863261.1"/>
    </source>
</evidence>
<evidence type="ECO:0008006" key="3">
    <source>
        <dbReference type="Google" id="ProtNLM"/>
    </source>
</evidence>
<dbReference type="EMBL" id="JBHUON010000001">
    <property type="protein sequence ID" value="MFD2863261.1"/>
    <property type="molecule type" value="Genomic_DNA"/>
</dbReference>
<dbReference type="InterPro" id="IPR036097">
    <property type="entry name" value="HisK_dim/P_sf"/>
</dbReference>
<sequence>MKIRVAMHHSPQINHFLKESFFFYTIAIGMDSCYSYVSKNYDRNFEFTDSTLLGRHFSVTLHPEDIIICEKAGMQCFNAPGQLFSATLRKHNGHGGFVTTQWEMQAIFDDNGQPEGIFCVGYNITEFVDTRSRLNTAHTQLNEIGFIQSHLVRKPLANIIALTALIEQDLTDERSSQLCKMLTQSAGELDQMIRDISDKTDE</sequence>
<dbReference type="SUPFAM" id="SSF47384">
    <property type="entry name" value="Homodimeric domain of signal transducing histidine kinase"/>
    <property type="match status" value="1"/>
</dbReference>
<protein>
    <recommendedName>
        <fullName evidence="3">PAS domain S-box-containing protein</fullName>
    </recommendedName>
</protein>
<accession>A0ABW5XIU4</accession>
<comment type="caution">
    <text evidence="1">The sequence shown here is derived from an EMBL/GenBank/DDBJ whole genome shotgun (WGS) entry which is preliminary data.</text>
</comment>
<dbReference type="Proteomes" id="UP001597601">
    <property type="component" value="Unassembled WGS sequence"/>
</dbReference>
<organism evidence="1 2">
    <name type="scientific">Mucilaginibacter antarcticus</name>
    <dbReference type="NCBI Taxonomy" id="1855725"/>
    <lineage>
        <taxon>Bacteria</taxon>
        <taxon>Pseudomonadati</taxon>
        <taxon>Bacteroidota</taxon>
        <taxon>Sphingobacteriia</taxon>
        <taxon>Sphingobacteriales</taxon>
        <taxon>Sphingobacteriaceae</taxon>
        <taxon>Mucilaginibacter</taxon>
    </lineage>
</organism>
<dbReference type="RefSeq" id="WP_377122552.1">
    <property type="nucleotide sequence ID" value="NZ_JBHUON010000001.1"/>
</dbReference>
<keyword evidence="2" id="KW-1185">Reference proteome</keyword>
<dbReference type="InterPro" id="IPR035965">
    <property type="entry name" value="PAS-like_dom_sf"/>
</dbReference>
<dbReference type="SUPFAM" id="SSF55785">
    <property type="entry name" value="PYP-like sensor domain (PAS domain)"/>
    <property type="match status" value="1"/>
</dbReference>
<proteinExistence type="predicted"/>
<dbReference type="Gene3D" id="3.30.450.20">
    <property type="entry name" value="PAS domain"/>
    <property type="match status" value="1"/>
</dbReference>
<name>A0ABW5XIU4_9SPHI</name>